<keyword evidence="1 2" id="KW-0371">Homeobox</keyword>
<dbReference type="Gene3D" id="1.10.10.60">
    <property type="entry name" value="Homeodomain-like"/>
    <property type="match status" value="1"/>
</dbReference>
<dbReference type="InterPro" id="IPR001356">
    <property type="entry name" value="HD"/>
</dbReference>
<dbReference type="SMART" id="SM00389">
    <property type="entry name" value="HOX"/>
    <property type="match status" value="1"/>
</dbReference>
<evidence type="ECO:0000256" key="3">
    <source>
        <dbReference type="SAM" id="MobiDB-lite"/>
    </source>
</evidence>
<keyword evidence="1 2" id="KW-0539">Nucleus</keyword>
<feature type="domain" description="Homeobox" evidence="4">
    <location>
        <begin position="227"/>
        <end position="287"/>
    </location>
</feature>
<dbReference type="SMART" id="SM00717">
    <property type="entry name" value="SANT"/>
    <property type="match status" value="2"/>
</dbReference>
<evidence type="ECO:0000256" key="2">
    <source>
        <dbReference type="RuleBase" id="RU000682"/>
    </source>
</evidence>
<evidence type="ECO:0000259" key="4">
    <source>
        <dbReference type="PROSITE" id="PS50071"/>
    </source>
</evidence>
<comment type="caution">
    <text evidence="5">The sequence shown here is derived from an EMBL/GenBank/DDBJ whole genome shotgun (WGS) entry which is preliminary data.</text>
</comment>
<dbReference type="SUPFAM" id="SSF46689">
    <property type="entry name" value="Homeodomain-like"/>
    <property type="match status" value="1"/>
</dbReference>
<keyword evidence="6" id="KW-1185">Reference proteome</keyword>
<dbReference type="EMBL" id="PQXM01000150">
    <property type="protein sequence ID" value="TGO76516.1"/>
    <property type="molecule type" value="Genomic_DNA"/>
</dbReference>
<dbReference type="Pfam" id="PF13837">
    <property type="entry name" value="Myb_DNA-bind_4"/>
    <property type="match status" value="1"/>
</dbReference>
<protein>
    <recommendedName>
        <fullName evidence="4">Homeobox domain-containing protein</fullName>
    </recommendedName>
</protein>
<dbReference type="GO" id="GO:0003677">
    <property type="term" value="F:DNA binding"/>
    <property type="evidence" value="ECO:0007669"/>
    <property type="project" value="UniProtKB-UniRule"/>
</dbReference>
<dbReference type="AlphaFoldDB" id="A0A4Z1JSQ0"/>
<feature type="compositionally biased region" description="Basic and acidic residues" evidence="3">
    <location>
        <begin position="284"/>
        <end position="304"/>
    </location>
</feature>
<feature type="DNA-binding region" description="Homeobox" evidence="1">
    <location>
        <begin position="229"/>
        <end position="288"/>
    </location>
</feature>
<feature type="region of interest" description="Disordered" evidence="3">
    <location>
        <begin position="388"/>
        <end position="407"/>
    </location>
</feature>
<keyword evidence="1 2" id="KW-0238">DNA-binding</keyword>
<sequence>MEADSEQQLAETAVRWHWSLPEEECLARLVNKHKKKAEDGETHTGNLFDEVAIELNGLGFGIERTSGACASKWRRMSDNQSKLRGNTLSNGSNWDYDFDDTGDFITDEDEVDKGSNSMIDKNQKISRPIWSEEESRTLYENIKTLLELSNQERSSKFTNAKQLFNHVTALHRVKGYFRSSDACHHYWNTTGRELWDYDERIVGDFKTNDARNAKDINSSFKTNERAVEDVKKSKRFTPSQLIELSQLAKETLNPSTDQKEKVAKDHGISIFQVSTYFANKRSTQKKEMTKNALDHESSKRKQSGRLEAEFADGNESTVARADNVLRDTKKPRLSSSSHIAFNNDGKSAKLPSAIEQDYIRKHSGSPPLSNPTRLYPPDKDFIESNAPMEINSSPMRPTSPMKDTPNSDDEAGFKEMQEMVLVQRRRIEERIAASIDRRKQLELETIRHQTRADMEREAAEGTQKKVDEEFKVEARLRTRLIQIGSL</sequence>
<accession>A0A4Z1JSQ0</accession>
<name>A0A4Z1JSQ0_9HELO</name>
<evidence type="ECO:0000313" key="6">
    <source>
        <dbReference type="Proteomes" id="UP000297229"/>
    </source>
</evidence>
<dbReference type="InterPro" id="IPR044822">
    <property type="entry name" value="Myb_DNA-bind_4"/>
</dbReference>
<comment type="subcellular location">
    <subcellularLocation>
        <location evidence="1 2">Nucleus</location>
    </subcellularLocation>
</comment>
<gene>
    <name evidence="5" type="ORF">BELL_0151g00060</name>
</gene>
<dbReference type="InterPro" id="IPR001005">
    <property type="entry name" value="SANT/Myb"/>
</dbReference>
<dbReference type="InterPro" id="IPR009057">
    <property type="entry name" value="Homeodomain-like_sf"/>
</dbReference>
<dbReference type="PROSITE" id="PS50071">
    <property type="entry name" value="HOMEOBOX_2"/>
    <property type="match status" value="1"/>
</dbReference>
<dbReference type="GO" id="GO:0005634">
    <property type="term" value="C:nucleus"/>
    <property type="evidence" value="ECO:0007669"/>
    <property type="project" value="UniProtKB-SubCell"/>
</dbReference>
<proteinExistence type="predicted"/>
<dbReference type="Proteomes" id="UP000297229">
    <property type="component" value="Unassembled WGS sequence"/>
</dbReference>
<evidence type="ECO:0000313" key="5">
    <source>
        <dbReference type="EMBL" id="TGO76516.1"/>
    </source>
</evidence>
<reference evidence="5 6" key="1">
    <citation type="submission" date="2017-12" db="EMBL/GenBank/DDBJ databases">
        <title>Comparative genomics of Botrytis spp.</title>
        <authorList>
            <person name="Valero-Jimenez C.A."/>
            <person name="Tapia P."/>
            <person name="Veloso J."/>
            <person name="Silva-Moreno E."/>
            <person name="Staats M."/>
            <person name="Valdes J.H."/>
            <person name="Van Kan J.A.L."/>
        </authorList>
    </citation>
    <scope>NUCLEOTIDE SEQUENCE [LARGE SCALE GENOMIC DNA]</scope>
    <source>
        <strain evidence="5 6">Be9601</strain>
    </source>
</reference>
<dbReference type="Pfam" id="PF00046">
    <property type="entry name" value="Homeodomain"/>
    <property type="match status" value="1"/>
</dbReference>
<organism evidence="5 6">
    <name type="scientific">Botrytis elliptica</name>
    <dbReference type="NCBI Taxonomy" id="278938"/>
    <lineage>
        <taxon>Eukaryota</taxon>
        <taxon>Fungi</taxon>
        <taxon>Dikarya</taxon>
        <taxon>Ascomycota</taxon>
        <taxon>Pezizomycotina</taxon>
        <taxon>Leotiomycetes</taxon>
        <taxon>Helotiales</taxon>
        <taxon>Sclerotiniaceae</taxon>
        <taxon>Botrytis</taxon>
    </lineage>
</organism>
<feature type="region of interest" description="Disordered" evidence="3">
    <location>
        <begin position="282"/>
        <end position="304"/>
    </location>
</feature>
<evidence type="ECO:0000256" key="1">
    <source>
        <dbReference type="PROSITE-ProRule" id="PRU00108"/>
    </source>
</evidence>